<comment type="caution">
    <text evidence="2">The sequence shown here is derived from an EMBL/GenBank/DDBJ whole genome shotgun (WGS) entry which is preliminary data.</text>
</comment>
<dbReference type="EMBL" id="JANJYJ010000009">
    <property type="protein sequence ID" value="KAK3189931.1"/>
    <property type="molecule type" value="Genomic_DNA"/>
</dbReference>
<dbReference type="AlphaFoldDB" id="A0AAD9ZU05"/>
<keyword evidence="3" id="KW-1185">Reference proteome</keyword>
<accession>A0AAD9ZU05</accession>
<proteinExistence type="predicted"/>
<evidence type="ECO:0000313" key="2">
    <source>
        <dbReference type="EMBL" id="KAK3189931.1"/>
    </source>
</evidence>
<protein>
    <submittedName>
        <fullName evidence="2">Uncharacterized protein</fullName>
    </submittedName>
</protein>
<feature type="region of interest" description="Disordered" evidence="1">
    <location>
        <begin position="1"/>
        <end position="32"/>
    </location>
</feature>
<dbReference type="Proteomes" id="UP001281410">
    <property type="component" value="Unassembled WGS sequence"/>
</dbReference>
<name>A0AAD9ZU05_9ROSI</name>
<sequence length="167" mass="18840">MESPTVSSSGTSPERTGHHPEALHTITMERTDTRSYASSFQGTQYHKYDSDTSEIQAPREIVAGAASSSQDPQPQHHNFYNWPNLDLLPSKCDHSYEYRLKCVPLQNAALKGDWEEAKPTRVLPTIVAFCPAYIKMEREKFYWEVNQRGASWVQAENDSSADFGGLV</sequence>
<evidence type="ECO:0000256" key="1">
    <source>
        <dbReference type="SAM" id="MobiDB-lite"/>
    </source>
</evidence>
<reference evidence="2" key="1">
    <citation type="journal article" date="2023" name="Plant J.">
        <title>Genome sequences and population genomics provide insights into the demographic history, inbreeding, and mutation load of two 'living fossil' tree species of Dipteronia.</title>
        <authorList>
            <person name="Feng Y."/>
            <person name="Comes H.P."/>
            <person name="Chen J."/>
            <person name="Zhu S."/>
            <person name="Lu R."/>
            <person name="Zhang X."/>
            <person name="Li P."/>
            <person name="Qiu J."/>
            <person name="Olsen K.M."/>
            <person name="Qiu Y."/>
        </authorList>
    </citation>
    <scope>NUCLEOTIDE SEQUENCE</scope>
    <source>
        <strain evidence="2">NBL</strain>
    </source>
</reference>
<organism evidence="2 3">
    <name type="scientific">Dipteronia sinensis</name>
    <dbReference type="NCBI Taxonomy" id="43782"/>
    <lineage>
        <taxon>Eukaryota</taxon>
        <taxon>Viridiplantae</taxon>
        <taxon>Streptophyta</taxon>
        <taxon>Embryophyta</taxon>
        <taxon>Tracheophyta</taxon>
        <taxon>Spermatophyta</taxon>
        <taxon>Magnoliopsida</taxon>
        <taxon>eudicotyledons</taxon>
        <taxon>Gunneridae</taxon>
        <taxon>Pentapetalae</taxon>
        <taxon>rosids</taxon>
        <taxon>malvids</taxon>
        <taxon>Sapindales</taxon>
        <taxon>Sapindaceae</taxon>
        <taxon>Hippocastanoideae</taxon>
        <taxon>Acereae</taxon>
        <taxon>Dipteronia</taxon>
    </lineage>
</organism>
<feature type="compositionally biased region" description="Polar residues" evidence="1">
    <location>
        <begin position="1"/>
        <end position="14"/>
    </location>
</feature>
<evidence type="ECO:0000313" key="3">
    <source>
        <dbReference type="Proteomes" id="UP001281410"/>
    </source>
</evidence>
<feature type="compositionally biased region" description="Basic and acidic residues" evidence="1">
    <location>
        <begin position="15"/>
        <end position="32"/>
    </location>
</feature>
<gene>
    <name evidence="2" type="ORF">Dsin_029492</name>
</gene>